<dbReference type="PANTHER" id="PTHR11668:SF491">
    <property type="entry name" value="SERINE_THREONINE-PROTEIN PHOSPHATASE"/>
    <property type="match status" value="1"/>
</dbReference>
<dbReference type="GO" id="GO:0005737">
    <property type="term" value="C:cytoplasm"/>
    <property type="evidence" value="ECO:0007669"/>
    <property type="project" value="TreeGrafter"/>
</dbReference>
<comment type="similarity">
    <text evidence="1">Belongs to the PPP phosphatase family.</text>
</comment>
<reference evidence="4" key="1">
    <citation type="submission" date="2016-11" db="UniProtKB">
        <authorList>
            <consortium name="WormBaseParasite"/>
        </authorList>
    </citation>
    <scope>IDENTIFICATION</scope>
</reference>
<dbReference type="PRINTS" id="PR00114">
    <property type="entry name" value="STPHPHTASE"/>
</dbReference>
<keyword evidence="1" id="KW-0378">Hydrolase</keyword>
<evidence type="ECO:0000313" key="4">
    <source>
        <dbReference type="WBParaSite" id="snap_masked-unitig_35083-processed-gene-0.1-mRNA-1"/>
    </source>
</evidence>
<dbReference type="Proteomes" id="UP000095280">
    <property type="component" value="Unplaced"/>
</dbReference>
<protein>
    <recommendedName>
        <fullName evidence="1">Serine/threonine-protein phosphatase</fullName>
        <ecNumber evidence="1">3.1.3.16</ecNumber>
    </recommendedName>
</protein>
<evidence type="ECO:0000259" key="2">
    <source>
        <dbReference type="PROSITE" id="PS00125"/>
    </source>
</evidence>
<sequence>PASLRNNSYNGPVSADKELQLEAEFKLYQLLNKTGTVGSPELPRHLTGTARYASSRRDDLEQPWLLPGLFPELPSCLAGSQSQIISVRNTSGLANAKCRPALSPCARAFPARNWLCSSIIVAVLHFDEAPITLICANLLRIAMRQLASLPRYGHLSSSTISSEHCGRHSRQFHDLLRILIGWASRPSPSTYSSATISIGENTHWQVIVLLLTLMLVYPNSVYLLRGNHEAANVCCRYGFFKTSDVQRFGNETGTSVLMGFSCAASSGCRWPASSISRFSAVTAHIADIRAGAYRSSKPLGAACDLLWADPMPYPQFCLFKAGDQPAKVHWTPQQARLLVHVLAEALESALHSFGAGLLVRGHQVAQEGFMSHLNRGVGGMGSNASRRLCDKSPKVRQGRLSIHSVQAAPHATSGNAHERQARCLQIDKDKINMRKPGSFFVLRSS</sequence>
<evidence type="ECO:0000256" key="1">
    <source>
        <dbReference type="RuleBase" id="RU004273"/>
    </source>
</evidence>
<dbReference type="SUPFAM" id="SSF56300">
    <property type="entry name" value="Metallo-dependent phosphatases"/>
    <property type="match status" value="1"/>
</dbReference>
<dbReference type="InterPro" id="IPR006186">
    <property type="entry name" value="Ser/Thr-sp_prot-phosphatase"/>
</dbReference>
<dbReference type="GO" id="GO:0005634">
    <property type="term" value="C:nucleus"/>
    <property type="evidence" value="ECO:0007669"/>
    <property type="project" value="TreeGrafter"/>
</dbReference>
<dbReference type="Gene3D" id="3.60.21.10">
    <property type="match status" value="1"/>
</dbReference>
<name>A0A1I8JRD7_9PLAT</name>
<dbReference type="GO" id="GO:0004722">
    <property type="term" value="F:protein serine/threonine phosphatase activity"/>
    <property type="evidence" value="ECO:0007669"/>
    <property type="project" value="UniProtKB-EC"/>
</dbReference>
<dbReference type="InterPro" id="IPR050341">
    <property type="entry name" value="PP1_catalytic_subunit"/>
</dbReference>
<dbReference type="PANTHER" id="PTHR11668">
    <property type="entry name" value="SERINE/THREONINE PROTEIN PHOSPHATASE"/>
    <property type="match status" value="1"/>
</dbReference>
<dbReference type="EC" id="3.1.3.16" evidence="1"/>
<feature type="domain" description="Serine/threonine specific protein phosphatases" evidence="2">
    <location>
        <begin position="224"/>
        <end position="229"/>
    </location>
</feature>
<dbReference type="WBParaSite" id="snap_masked-unitig_35083-processed-gene-0.1-mRNA-1">
    <property type="protein sequence ID" value="snap_masked-unitig_35083-processed-gene-0.1-mRNA-1"/>
    <property type="gene ID" value="snap_masked-unitig_35083-processed-gene-0.1"/>
</dbReference>
<proteinExistence type="inferred from homology"/>
<dbReference type="AlphaFoldDB" id="A0A1I8JRD7"/>
<dbReference type="PROSITE" id="PS00125">
    <property type="entry name" value="SER_THR_PHOSPHATASE"/>
    <property type="match status" value="1"/>
</dbReference>
<dbReference type="Pfam" id="PF00149">
    <property type="entry name" value="Metallophos"/>
    <property type="match status" value="1"/>
</dbReference>
<keyword evidence="3" id="KW-1185">Reference proteome</keyword>
<evidence type="ECO:0000313" key="3">
    <source>
        <dbReference type="Proteomes" id="UP000095280"/>
    </source>
</evidence>
<dbReference type="InterPro" id="IPR004843">
    <property type="entry name" value="Calcineurin-like_PHP"/>
</dbReference>
<dbReference type="SMART" id="SM00156">
    <property type="entry name" value="PP2Ac"/>
    <property type="match status" value="1"/>
</dbReference>
<comment type="catalytic activity">
    <reaction evidence="1">
        <text>O-phospho-L-threonyl-[protein] + H2O = L-threonyl-[protein] + phosphate</text>
        <dbReference type="Rhea" id="RHEA:47004"/>
        <dbReference type="Rhea" id="RHEA-COMP:11060"/>
        <dbReference type="Rhea" id="RHEA-COMP:11605"/>
        <dbReference type="ChEBI" id="CHEBI:15377"/>
        <dbReference type="ChEBI" id="CHEBI:30013"/>
        <dbReference type="ChEBI" id="CHEBI:43474"/>
        <dbReference type="ChEBI" id="CHEBI:61977"/>
        <dbReference type="EC" id="3.1.3.16"/>
    </reaction>
</comment>
<accession>A0A1I8JRD7</accession>
<dbReference type="InterPro" id="IPR029052">
    <property type="entry name" value="Metallo-depent_PP-like"/>
</dbReference>
<organism evidence="3 4">
    <name type="scientific">Macrostomum lignano</name>
    <dbReference type="NCBI Taxonomy" id="282301"/>
    <lineage>
        <taxon>Eukaryota</taxon>
        <taxon>Metazoa</taxon>
        <taxon>Spiralia</taxon>
        <taxon>Lophotrochozoa</taxon>
        <taxon>Platyhelminthes</taxon>
        <taxon>Rhabditophora</taxon>
        <taxon>Macrostomorpha</taxon>
        <taxon>Macrostomida</taxon>
        <taxon>Macrostomidae</taxon>
        <taxon>Macrostomum</taxon>
    </lineage>
</organism>